<keyword evidence="2" id="KW-0121">Carboxypeptidase</keyword>
<dbReference type="AlphaFoldDB" id="A0A179B5T9"/>
<comment type="caution">
    <text evidence="8">The sequence shown here is derived from an EMBL/GenBank/DDBJ whole genome shotgun (WGS) entry which is preliminary data.</text>
</comment>
<dbReference type="InterPro" id="IPR040449">
    <property type="entry name" value="Peptidase_S66_N"/>
</dbReference>
<dbReference type="SUPFAM" id="SSF52317">
    <property type="entry name" value="Class I glutamine amidotransferase-like"/>
    <property type="match status" value="1"/>
</dbReference>
<dbReference type="Pfam" id="PF17676">
    <property type="entry name" value="Peptidase_S66C"/>
    <property type="match status" value="1"/>
</dbReference>
<dbReference type="GO" id="GO:0006508">
    <property type="term" value="P:proteolysis"/>
    <property type="evidence" value="ECO:0007669"/>
    <property type="project" value="UniProtKB-KW"/>
</dbReference>
<dbReference type="Pfam" id="PF02016">
    <property type="entry name" value="Peptidase_S66"/>
    <property type="match status" value="1"/>
</dbReference>
<dbReference type="Gene3D" id="3.50.30.60">
    <property type="entry name" value="LD-carboxypeptidase A C-terminal domain-like"/>
    <property type="match status" value="1"/>
</dbReference>
<dbReference type="InterPro" id="IPR029062">
    <property type="entry name" value="Class_I_gatase-like"/>
</dbReference>
<proteinExistence type="inferred from homology"/>
<dbReference type="GO" id="GO:0004180">
    <property type="term" value="F:carboxypeptidase activity"/>
    <property type="evidence" value="ECO:0007669"/>
    <property type="project" value="UniProtKB-KW"/>
</dbReference>
<evidence type="ECO:0000259" key="6">
    <source>
        <dbReference type="Pfam" id="PF02016"/>
    </source>
</evidence>
<evidence type="ECO:0000256" key="3">
    <source>
        <dbReference type="ARBA" id="ARBA00022670"/>
    </source>
</evidence>
<reference evidence="8 9" key="1">
    <citation type="submission" date="2016-04" db="EMBL/GenBank/DDBJ databases">
        <title>Peptidophaga gingivicola gen. nov., sp. nov., isolated from human subgingival plaque.</title>
        <authorList>
            <person name="Beall C.J."/>
            <person name="Mokrzan E.M."/>
            <person name="Griffen A.L."/>
            <person name="Leys E.J."/>
        </authorList>
    </citation>
    <scope>NUCLEOTIDE SEQUENCE [LARGE SCALE GENOMIC DNA]</scope>
    <source>
        <strain evidence="8 9">BA112</strain>
    </source>
</reference>
<keyword evidence="3" id="KW-0645">Protease</keyword>
<dbReference type="EMBL" id="LVZK01000001">
    <property type="protein sequence ID" value="OAP86745.1"/>
    <property type="molecule type" value="Genomic_DNA"/>
</dbReference>
<evidence type="ECO:0000256" key="2">
    <source>
        <dbReference type="ARBA" id="ARBA00022645"/>
    </source>
</evidence>
<keyword evidence="5" id="KW-0720">Serine protease</keyword>
<evidence type="ECO:0000256" key="4">
    <source>
        <dbReference type="ARBA" id="ARBA00022801"/>
    </source>
</evidence>
<feature type="domain" description="LD-carboxypeptidase N-terminal" evidence="6">
    <location>
        <begin position="5"/>
        <end position="118"/>
    </location>
</feature>
<dbReference type="InterPro" id="IPR027461">
    <property type="entry name" value="Carboxypeptidase_A_C_sf"/>
</dbReference>
<keyword evidence="9" id="KW-1185">Reference proteome</keyword>
<evidence type="ECO:0000256" key="5">
    <source>
        <dbReference type="ARBA" id="ARBA00022825"/>
    </source>
</evidence>
<accession>A0A179B5T9</accession>
<dbReference type="RefSeq" id="WP_064231427.1">
    <property type="nucleotide sequence ID" value="NZ_LVZK01000001.1"/>
</dbReference>
<evidence type="ECO:0000313" key="9">
    <source>
        <dbReference type="Proteomes" id="UP000078368"/>
    </source>
</evidence>
<name>A0A179B5T9_9ACTO</name>
<evidence type="ECO:0008006" key="10">
    <source>
        <dbReference type="Google" id="ProtNLM"/>
    </source>
</evidence>
<comment type="similarity">
    <text evidence="1">Belongs to the peptidase S66 family.</text>
</comment>
<sequence>MASLRLVNCSNPLPDWARPKLPAAVRALADRGHELDCTEVLELDADRRWSPRLRARMLTEAFADDAVDAVFDVSGGDLANEALPHVDWDAVAAHPKPYFGFSDNSCIVNSIVAMTGQPAVLWNPAAGVERGFDAVDAALAGRALRPALTGAEGLAQKRWAGGNLRCFLKLAGTPYWPDLKGKALVVESLGGSLLSLATSLAQHTQIGSFEAIAGIVVGQLTEIDEAGERAAALELVREYAGGLPIAEAPGLGHSPDSEPATFS</sequence>
<evidence type="ECO:0000256" key="1">
    <source>
        <dbReference type="ARBA" id="ARBA00010233"/>
    </source>
</evidence>
<dbReference type="Proteomes" id="UP000078368">
    <property type="component" value="Unassembled WGS sequence"/>
</dbReference>
<dbReference type="OrthoDB" id="9807329at2"/>
<evidence type="ECO:0000313" key="8">
    <source>
        <dbReference type="EMBL" id="OAP86745.1"/>
    </source>
</evidence>
<dbReference type="GO" id="GO:0008236">
    <property type="term" value="F:serine-type peptidase activity"/>
    <property type="evidence" value="ECO:0007669"/>
    <property type="project" value="UniProtKB-KW"/>
</dbReference>
<dbReference type="Gene3D" id="3.40.50.10740">
    <property type="entry name" value="Class I glutamine amidotransferase-like"/>
    <property type="match status" value="1"/>
</dbReference>
<dbReference type="PANTHER" id="PTHR30237">
    <property type="entry name" value="MURAMOYLTETRAPEPTIDE CARBOXYPEPTIDASE"/>
    <property type="match status" value="1"/>
</dbReference>
<dbReference type="InterPro" id="IPR003507">
    <property type="entry name" value="S66_fam"/>
</dbReference>
<organism evidence="8 9">
    <name type="scientific">Peptidiphaga gingivicola</name>
    <dbReference type="NCBI Taxonomy" id="2741497"/>
    <lineage>
        <taxon>Bacteria</taxon>
        <taxon>Bacillati</taxon>
        <taxon>Actinomycetota</taxon>
        <taxon>Actinomycetes</taxon>
        <taxon>Actinomycetales</taxon>
        <taxon>Actinomycetaceae</taxon>
        <taxon>Peptidiphaga</taxon>
    </lineage>
</organism>
<keyword evidence="4" id="KW-0378">Hydrolase</keyword>
<dbReference type="InterPro" id="IPR040921">
    <property type="entry name" value="Peptidase_S66C"/>
</dbReference>
<feature type="domain" description="LD-carboxypeptidase C-terminal" evidence="7">
    <location>
        <begin position="159"/>
        <end position="257"/>
    </location>
</feature>
<dbReference type="PANTHER" id="PTHR30237:SF2">
    <property type="entry name" value="MUREIN TETRAPEPTIDE CARBOXYPEPTIDASE"/>
    <property type="match status" value="1"/>
</dbReference>
<protein>
    <recommendedName>
        <fullName evidence="10">LD-carboxypeptidase</fullName>
    </recommendedName>
</protein>
<dbReference type="STRING" id="1823756.A4H34_06455"/>
<dbReference type="SUPFAM" id="SSF141986">
    <property type="entry name" value="LD-carboxypeptidase A C-terminal domain-like"/>
    <property type="match status" value="1"/>
</dbReference>
<evidence type="ECO:0000259" key="7">
    <source>
        <dbReference type="Pfam" id="PF17676"/>
    </source>
</evidence>
<gene>
    <name evidence="8" type="ORF">A4H34_06455</name>
</gene>
<dbReference type="InterPro" id="IPR027478">
    <property type="entry name" value="LdcA_N"/>
</dbReference>